<dbReference type="Pfam" id="PF14335">
    <property type="entry name" value="DUF4391"/>
    <property type="match status" value="1"/>
</dbReference>
<keyword evidence="3" id="KW-1185">Reference proteome</keyword>
<protein>
    <submittedName>
        <fullName evidence="2">Uncharacterized protein DUF4391</fullName>
    </submittedName>
</protein>
<evidence type="ECO:0000256" key="1">
    <source>
        <dbReference type="SAM" id="Coils"/>
    </source>
</evidence>
<dbReference type="Proteomes" id="UP000231134">
    <property type="component" value="Unassembled WGS sequence"/>
</dbReference>
<dbReference type="InterPro" id="IPR025503">
    <property type="entry name" value="DUF4391"/>
</dbReference>
<dbReference type="RefSeq" id="WP_100425017.1">
    <property type="nucleotide sequence ID" value="NZ_PGEX01000001.1"/>
</dbReference>
<sequence>MFGFPVDSEIKKIVAKDALLGRVGMLAPASTSQKATFNEDIAQVVITNVVSTKSLPVAAGARVKGFYVARVSMKRKQFNPKNVETLLHRIGQKNILLALSYGDVVRFALKYDEHIVVSKDWVLAGEFRFSFSGLNLDDVWNGIVKQVAGNLWSDALSVAENLDIQEHIAKLQKEIANLEKKARSENQPARKLEFFNRKRDLESQLTEYQNGKSNHAQP</sequence>
<name>A0A2M9A5T1_9BACT</name>
<dbReference type="AlphaFoldDB" id="A0A2M9A5T1"/>
<keyword evidence="1" id="KW-0175">Coiled coil</keyword>
<feature type="coiled-coil region" evidence="1">
    <location>
        <begin position="161"/>
        <end position="188"/>
    </location>
</feature>
<organism evidence="2 3">
    <name type="scientific">Hallerella succinigenes</name>
    <dbReference type="NCBI Taxonomy" id="1896222"/>
    <lineage>
        <taxon>Bacteria</taxon>
        <taxon>Pseudomonadati</taxon>
        <taxon>Fibrobacterota</taxon>
        <taxon>Fibrobacteria</taxon>
        <taxon>Fibrobacterales</taxon>
        <taxon>Fibrobacteraceae</taxon>
        <taxon>Hallerella</taxon>
    </lineage>
</organism>
<comment type="caution">
    <text evidence="2">The sequence shown here is derived from an EMBL/GenBank/DDBJ whole genome shotgun (WGS) entry which is preliminary data.</text>
</comment>
<accession>A0A2M9A5T1</accession>
<reference evidence="2 3" key="1">
    <citation type="submission" date="2017-11" db="EMBL/GenBank/DDBJ databases">
        <title>Animal gut microbial communities from fecal samples from Wisconsin, USA.</title>
        <authorList>
            <person name="Neumann A."/>
        </authorList>
    </citation>
    <scope>NUCLEOTIDE SEQUENCE [LARGE SCALE GENOMIC DNA]</scope>
    <source>
        <strain evidence="2 3">UWS3</strain>
    </source>
</reference>
<gene>
    <name evidence="2" type="ORF">BGX16_0952</name>
</gene>
<evidence type="ECO:0000313" key="2">
    <source>
        <dbReference type="EMBL" id="PJJ40998.1"/>
    </source>
</evidence>
<dbReference type="OrthoDB" id="9805811at2"/>
<evidence type="ECO:0000313" key="3">
    <source>
        <dbReference type="Proteomes" id="UP000231134"/>
    </source>
</evidence>
<dbReference type="EMBL" id="PGEX01000001">
    <property type="protein sequence ID" value="PJJ40998.1"/>
    <property type="molecule type" value="Genomic_DNA"/>
</dbReference>
<proteinExistence type="predicted"/>